<reference evidence="12 13" key="1">
    <citation type="submission" date="2024-07" db="EMBL/GenBank/DDBJ databases">
        <title>Uliginosibacterium paludis KCTC:42655.</title>
        <authorList>
            <person name="Kim M.K."/>
        </authorList>
    </citation>
    <scope>NUCLEOTIDE SEQUENCE [LARGE SCALE GENOMIC DNA]</scope>
    <source>
        <strain evidence="12 13">KCTC 42655</strain>
    </source>
</reference>
<proteinExistence type="inferred from homology"/>
<evidence type="ECO:0000256" key="5">
    <source>
        <dbReference type="ARBA" id="ARBA00022448"/>
    </source>
</evidence>
<comment type="caution">
    <text evidence="12">The sequence shown here is derived from an EMBL/GenBank/DDBJ whole genome shotgun (WGS) entry which is preliminary data.</text>
</comment>
<keyword evidence="7" id="KW-1005">Bacterial flagellum biogenesis</keyword>
<keyword evidence="12" id="KW-0969">Cilium</keyword>
<dbReference type="InterPro" id="IPR000563">
    <property type="entry name" value="Flag_FliH"/>
</dbReference>
<evidence type="ECO:0000256" key="9">
    <source>
        <dbReference type="ARBA" id="ARBA00023225"/>
    </source>
</evidence>
<evidence type="ECO:0000259" key="11">
    <source>
        <dbReference type="Pfam" id="PF02108"/>
    </source>
</evidence>
<sequence>MSPVISSNQASGAFRRLEFDQFDAPAPAPAPVEPEPAPHESNAAGAPPDPADLPLEIAPGITLPTLEELERISSEAQREGYAAGYEEGAARGRMEAAELHQLIQGLDNALASFDEEVAEDIRNLAIEIARQVVRDTLATRPDTVLAVVREALRSLPQQGALLRVNPEDAQLMRRYLEEHFEGLAHRVVEDPDIARGGCLIESAGGQIDARVETRWRRVVESLSKSAAEYLDE</sequence>
<keyword evidence="12" id="KW-0966">Cell projection</keyword>
<feature type="compositionally biased region" description="Pro residues" evidence="10">
    <location>
        <begin position="26"/>
        <end position="35"/>
    </location>
</feature>
<dbReference type="PANTHER" id="PTHR34982">
    <property type="entry name" value="YOP PROTEINS TRANSLOCATION PROTEIN L"/>
    <property type="match status" value="1"/>
</dbReference>
<evidence type="ECO:0000256" key="7">
    <source>
        <dbReference type="ARBA" id="ARBA00022795"/>
    </source>
</evidence>
<gene>
    <name evidence="12" type="ORF">ABVT11_02005</name>
</gene>
<evidence type="ECO:0000313" key="13">
    <source>
        <dbReference type="Proteomes" id="UP001548590"/>
    </source>
</evidence>
<keyword evidence="9" id="KW-1006">Bacterial flagellum protein export</keyword>
<evidence type="ECO:0000256" key="6">
    <source>
        <dbReference type="ARBA" id="ARBA00022490"/>
    </source>
</evidence>
<dbReference type="EMBL" id="JBEWLZ010000001">
    <property type="protein sequence ID" value="MET1488585.1"/>
    <property type="molecule type" value="Genomic_DNA"/>
</dbReference>
<dbReference type="InterPro" id="IPR051472">
    <property type="entry name" value="T3SS_Stator/FliH"/>
</dbReference>
<feature type="compositionally biased region" description="Polar residues" evidence="10">
    <location>
        <begin position="1"/>
        <end position="11"/>
    </location>
</feature>
<keyword evidence="13" id="KW-1185">Reference proteome</keyword>
<dbReference type="PRINTS" id="PR01003">
    <property type="entry name" value="FLGFLIH"/>
</dbReference>
<dbReference type="Proteomes" id="UP001548590">
    <property type="component" value="Unassembled WGS sequence"/>
</dbReference>
<keyword evidence="6" id="KW-0963">Cytoplasm</keyword>
<comment type="subcellular location">
    <subcellularLocation>
        <location evidence="2">Cytoplasm</location>
    </subcellularLocation>
</comment>
<evidence type="ECO:0000256" key="2">
    <source>
        <dbReference type="ARBA" id="ARBA00004496"/>
    </source>
</evidence>
<evidence type="ECO:0000256" key="4">
    <source>
        <dbReference type="ARBA" id="ARBA00016507"/>
    </source>
</evidence>
<comment type="similarity">
    <text evidence="3">Belongs to the FliH family.</text>
</comment>
<feature type="region of interest" description="Disordered" evidence="10">
    <location>
        <begin position="1"/>
        <end position="56"/>
    </location>
</feature>
<keyword evidence="8" id="KW-0653">Protein transport</keyword>
<feature type="domain" description="Flagellar assembly protein FliH/Type III secretion system HrpE" evidence="11">
    <location>
        <begin position="95"/>
        <end position="218"/>
    </location>
</feature>
<organism evidence="12 13">
    <name type="scientific">Uliginosibacterium paludis</name>
    <dbReference type="NCBI Taxonomy" id="1615952"/>
    <lineage>
        <taxon>Bacteria</taxon>
        <taxon>Pseudomonadati</taxon>
        <taxon>Pseudomonadota</taxon>
        <taxon>Betaproteobacteria</taxon>
        <taxon>Rhodocyclales</taxon>
        <taxon>Zoogloeaceae</taxon>
        <taxon>Uliginosibacterium</taxon>
    </lineage>
</organism>
<keyword evidence="5" id="KW-0813">Transport</keyword>
<evidence type="ECO:0000313" key="12">
    <source>
        <dbReference type="EMBL" id="MET1488585.1"/>
    </source>
</evidence>
<dbReference type="SUPFAM" id="SSF160527">
    <property type="entry name" value="V-type ATPase subunit E-like"/>
    <property type="match status" value="1"/>
</dbReference>
<evidence type="ECO:0000256" key="3">
    <source>
        <dbReference type="ARBA" id="ARBA00006602"/>
    </source>
</evidence>
<dbReference type="InterPro" id="IPR038495">
    <property type="entry name" value="ATPase_E_C"/>
</dbReference>
<dbReference type="RefSeq" id="WP_345926831.1">
    <property type="nucleotide sequence ID" value="NZ_JBDIVF010000003.1"/>
</dbReference>
<dbReference type="Gene3D" id="3.30.2320.30">
    <property type="entry name" value="ATP synthase, E subunit, C-terminal"/>
    <property type="match status" value="1"/>
</dbReference>
<evidence type="ECO:0000256" key="10">
    <source>
        <dbReference type="SAM" id="MobiDB-lite"/>
    </source>
</evidence>
<dbReference type="InterPro" id="IPR018035">
    <property type="entry name" value="Flagellar_FliH/T3SS_HrpE"/>
</dbReference>
<evidence type="ECO:0000256" key="8">
    <source>
        <dbReference type="ARBA" id="ARBA00022927"/>
    </source>
</evidence>
<protein>
    <recommendedName>
        <fullName evidence="4">Flagellar assembly protein FliH</fullName>
    </recommendedName>
</protein>
<evidence type="ECO:0000256" key="1">
    <source>
        <dbReference type="ARBA" id="ARBA00003041"/>
    </source>
</evidence>
<keyword evidence="12" id="KW-0282">Flagellum</keyword>
<accession>A0ABV2CL01</accession>
<dbReference type="PANTHER" id="PTHR34982:SF1">
    <property type="entry name" value="FLAGELLAR ASSEMBLY PROTEIN FLIH"/>
    <property type="match status" value="1"/>
</dbReference>
<comment type="function">
    <text evidence="1">Needed for flagellar regrowth and assembly.</text>
</comment>
<name>A0ABV2CL01_9RHOO</name>
<dbReference type="Pfam" id="PF02108">
    <property type="entry name" value="FliH"/>
    <property type="match status" value="1"/>
</dbReference>